<proteinExistence type="predicted"/>
<dbReference type="EMBL" id="PGOL01000595">
    <property type="protein sequence ID" value="PKI67599.1"/>
    <property type="molecule type" value="Genomic_DNA"/>
</dbReference>
<evidence type="ECO:0000256" key="1">
    <source>
        <dbReference type="SAM" id="MobiDB-lite"/>
    </source>
</evidence>
<evidence type="ECO:0000313" key="3">
    <source>
        <dbReference type="EMBL" id="PKI67599.1"/>
    </source>
</evidence>
<name>A0A218XDG3_PUNGR</name>
<dbReference type="Proteomes" id="UP000233551">
    <property type="component" value="Unassembled WGS sequence"/>
</dbReference>
<dbReference type="EMBL" id="MTKT01001958">
    <property type="protein sequence ID" value="OWM82770.1"/>
    <property type="molecule type" value="Genomic_DNA"/>
</dbReference>
<reference evidence="2" key="2">
    <citation type="submission" date="2017-06" db="EMBL/GenBank/DDBJ databases">
        <title>The pomegranate genome and the genomics of punicalagin biosynthesis.</title>
        <authorList>
            <person name="Xu C."/>
        </authorList>
    </citation>
    <scope>NUCLEOTIDE SEQUENCE [LARGE SCALE GENOMIC DNA]</scope>
    <source>
        <tissue evidence="2">Fresh leaf</tissue>
    </source>
</reference>
<feature type="compositionally biased region" description="Polar residues" evidence="1">
    <location>
        <begin position="14"/>
        <end position="25"/>
    </location>
</feature>
<protein>
    <submittedName>
        <fullName evidence="2">Uncharacterized protein</fullName>
    </submittedName>
</protein>
<evidence type="ECO:0000313" key="2">
    <source>
        <dbReference type="EMBL" id="OWM82770.1"/>
    </source>
</evidence>
<reference evidence="4" key="1">
    <citation type="journal article" date="2017" name="Plant J.">
        <title>The pomegranate (Punica granatum L.) genome and the genomics of punicalagin biosynthesis.</title>
        <authorList>
            <person name="Qin G."/>
            <person name="Xu C."/>
            <person name="Ming R."/>
            <person name="Tang H."/>
            <person name="Guyot R."/>
            <person name="Kramer E.M."/>
            <person name="Hu Y."/>
            <person name="Yi X."/>
            <person name="Qi Y."/>
            <person name="Xu X."/>
            <person name="Gao Z."/>
            <person name="Pan H."/>
            <person name="Jian J."/>
            <person name="Tian Y."/>
            <person name="Yue Z."/>
            <person name="Xu Y."/>
        </authorList>
    </citation>
    <scope>NUCLEOTIDE SEQUENCE [LARGE SCALE GENOMIC DNA]</scope>
    <source>
        <strain evidence="4">cv. Dabenzi</strain>
    </source>
</reference>
<keyword evidence="5" id="KW-1185">Reference proteome</keyword>
<reference evidence="3 5" key="3">
    <citation type="submission" date="2017-11" db="EMBL/GenBank/DDBJ databases">
        <title>De-novo sequencing of pomegranate (Punica granatum L.) genome.</title>
        <authorList>
            <person name="Akparov Z."/>
            <person name="Amiraslanov A."/>
            <person name="Hajiyeva S."/>
            <person name="Abbasov M."/>
            <person name="Kaur K."/>
            <person name="Hamwieh A."/>
            <person name="Solovyev V."/>
            <person name="Salamov A."/>
            <person name="Braich B."/>
            <person name="Kosarev P."/>
            <person name="Mahmoud A."/>
            <person name="Hajiyev E."/>
            <person name="Babayeva S."/>
            <person name="Izzatullayeva V."/>
            <person name="Mammadov A."/>
            <person name="Mammadov A."/>
            <person name="Sharifova S."/>
            <person name="Ojaghi J."/>
            <person name="Eynullazada K."/>
            <person name="Bayramov B."/>
            <person name="Abdulazimova A."/>
            <person name="Shahmuradov I."/>
        </authorList>
    </citation>
    <scope>NUCLEOTIDE SEQUENCE [LARGE SCALE GENOMIC DNA]</scope>
    <source>
        <strain evidence="3">AG2017</strain>
        <strain evidence="5">cv. AG2017</strain>
        <tissue evidence="3">Leaf</tissue>
    </source>
</reference>
<organism evidence="2 4">
    <name type="scientific">Punica granatum</name>
    <name type="common">Pomegranate</name>
    <dbReference type="NCBI Taxonomy" id="22663"/>
    <lineage>
        <taxon>Eukaryota</taxon>
        <taxon>Viridiplantae</taxon>
        <taxon>Streptophyta</taxon>
        <taxon>Embryophyta</taxon>
        <taxon>Tracheophyta</taxon>
        <taxon>Spermatophyta</taxon>
        <taxon>Magnoliopsida</taxon>
        <taxon>eudicotyledons</taxon>
        <taxon>Gunneridae</taxon>
        <taxon>Pentapetalae</taxon>
        <taxon>rosids</taxon>
        <taxon>malvids</taxon>
        <taxon>Myrtales</taxon>
        <taxon>Lythraceae</taxon>
        <taxon>Punica</taxon>
    </lineage>
</organism>
<sequence length="102" mass="11130">MAEEHSPTLPEEITSLTAAHSQLSVTHAPPPQTLVVIPPIPPPMANARSIETRSYSRLNSNPSGTHDIFFPLLKTKLATLQEEAKENIFSLSLLHSNIPSKP</sequence>
<accession>A0A218XDG3</accession>
<dbReference type="Proteomes" id="UP000197138">
    <property type="component" value="Unassembled WGS sequence"/>
</dbReference>
<evidence type="ECO:0000313" key="4">
    <source>
        <dbReference type="Proteomes" id="UP000197138"/>
    </source>
</evidence>
<comment type="caution">
    <text evidence="2">The sequence shown here is derived from an EMBL/GenBank/DDBJ whole genome shotgun (WGS) entry which is preliminary data.</text>
</comment>
<gene>
    <name evidence="2" type="ORF">CDL15_Pgr008651</name>
    <name evidence="3" type="ORF">CRG98_012022</name>
</gene>
<dbReference type="AlphaFoldDB" id="A0A218XDG3"/>
<evidence type="ECO:0000313" key="5">
    <source>
        <dbReference type="Proteomes" id="UP000233551"/>
    </source>
</evidence>
<feature type="region of interest" description="Disordered" evidence="1">
    <location>
        <begin position="1"/>
        <end position="31"/>
    </location>
</feature>